<keyword evidence="1" id="KW-1133">Transmembrane helix</keyword>
<reference evidence="2" key="2">
    <citation type="submission" date="2015-07" db="EMBL/GenBank/DDBJ databases">
        <title>Plasmids, circular viruses and viroids from rat gut.</title>
        <authorList>
            <person name="Jorgensen T.J."/>
            <person name="Hansen M.A."/>
            <person name="Xu Z."/>
            <person name="Tabak M.A."/>
            <person name="Sorensen S.J."/>
            <person name="Hansen L.H."/>
        </authorList>
    </citation>
    <scope>NUCLEOTIDE SEQUENCE</scope>
    <source>
        <plasmid evidence="2">pRGRH0373</plasmid>
    </source>
</reference>
<sequence length="56" mass="6377">MDVDLGFLDALSQVWTLFFGFWPPWFQAMLGVALGLLIAALGLKLAKFLKDLFWPF</sequence>
<feature type="transmembrane region" description="Helical" evidence="1">
    <location>
        <begin position="25"/>
        <end position="46"/>
    </location>
</feature>
<reference evidence="2" key="1">
    <citation type="submission" date="2015-06" db="EMBL/GenBank/DDBJ databases">
        <authorList>
            <person name="Joergensen T."/>
        </authorList>
    </citation>
    <scope>NUCLEOTIDE SEQUENCE</scope>
    <source>
        <plasmid evidence="2">pRGRH0373</plasmid>
    </source>
</reference>
<evidence type="ECO:0000313" key="2">
    <source>
        <dbReference type="EMBL" id="CRY94835.1"/>
    </source>
</evidence>
<evidence type="ECO:0000256" key="1">
    <source>
        <dbReference type="SAM" id="Phobius"/>
    </source>
</evidence>
<organism evidence="2">
    <name type="scientific">uncultured prokaryote</name>
    <dbReference type="NCBI Taxonomy" id="198431"/>
    <lineage>
        <taxon>unclassified sequences</taxon>
        <taxon>environmental samples</taxon>
    </lineage>
</organism>
<accession>A0A0H5Q0A2</accession>
<protein>
    <submittedName>
        <fullName evidence="2">Uncharacterized protein</fullName>
    </submittedName>
</protein>
<keyword evidence="2" id="KW-0614">Plasmid</keyword>
<keyword evidence="1" id="KW-0812">Transmembrane</keyword>
<geneLocation type="plasmid" evidence="2">
    <name>pRGRH0373</name>
</geneLocation>
<dbReference type="AlphaFoldDB" id="A0A0H5Q0A2"/>
<keyword evidence="1" id="KW-0472">Membrane</keyword>
<dbReference type="EMBL" id="LN853030">
    <property type="protein sequence ID" value="CRY94835.1"/>
    <property type="molecule type" value="Genomic_DNA"/>
</dbReference>
<name>A0A0H5Q0A2_9ZZZZ</name>
<proteinExistence type="predicted"/>